<dbReference type="SUPFAM" id="SSF53335">
    <property type="entry name" value="S-adenosyl-L-methionine-dependent methyltransferases"/>
    <property type="match status" value="1"/>
</dbReference>
<dbReference type="Pfam" id="PF01170">
    <property type="entry name" value="UPF0020"/>
    <property type="match status" value="1"/>
</dbReference>
<evidence type="ECO:0000259" key="1">
    <source>
        <dbReference type="Pfam" id="PF01170"/>
    </source>
</evidence>
<dbReference type="eggNOG" id="COG1041">
    <property type="taxonomic scope" value="Bacteria"/>
</dbReference>
<keyword evidence="3" id="KW-1185">Reference proteome</keyword>
<dbReference type="EMBL" id="CP002281">
    <property type="protein sequence ID" value="ADO82561.1"/>
    <property type="molecule type" value="Genomic_DNA"/>
</dbReference>
<name>E3H780_ILYPC</name>
<dbReference type="STRING" id="572544.Ilyop_0775"/>
<dbReference type="InterPro" id="IPR000241">
    <property type="entry name" value="RlmKL-like_Mtase"/>
</dbReference>
<feature type="domain" description="Ribosomal RNA large subunit methyltransferase K/L-like methyltransferase" evidence="1">
    <location>
        <begin position="151"/>
        <end position="256"/>
    </location>
</feature>
<organism evidence="2 3">
    <name type="scientific">Ilyobacter polytropus (strain ATCC 51220 / DSM 2926 / LMG 16218 / CuHBu1)</name>
    <dbReference type="NCBI Taxonomy" id="572544"/>
    <lineage>
        <taxon>Bacteria</taxon>
        <taxon>Fusobacteriati</taxon>
        <taxon>Fusobacteriota</taxon>
        <taxon>Fusobacteriia</taxon>
        <taxon>Fusobacteriales</taxon>
        <taxon>Fusobacteriaceae</taxon>
        <taxon>Ilyobacter</taxon>
    </lineage>
</organism>
<keyword evidence="2" id="KW-0489">Methyltransferase</keyword>
<sequence>MNDSKKYLYVINYPAYEEELCMLEMRALFDREPEDKVLISQIKFNPSNSIFIKKRLEIIYEKETLQEILDYLEKDEMHLKDFKCEYLRLQKGNISYEERIKSTREVGLRIIGNSTMIEPETILGVTKYNDKWFLGINENNDCKWHLHETKPCSYSNSLSVRTARVLVNIASKGDSKKKIIDPCCGVATTLVEGLSMGYDIFGYEINPKIVKNAKINLKHFDLETKIMKKDMHEIKENYDASIIDIPYGLFSHTTEKDQQDIINTARRISKRMVMVSFEILDEMVLNAGFEIIDRCTVTKGTFKRYILVCQ</sequence>
<dbReference type="RefSeq" id="WP_013387231.1">
    <property type="nucleotide sequence ID" value="NC_014632.1"/>
</dbReference>
<dbReference type="HOGENOM" id="CLU_085279_0_0_0"/>
<dbReference type="PANTHER" id="PTHR14911:SF13">
    <property type="entry name" value="TRNA (GUANINE(6)-N2)-METHYLTRANSFERASE THUMP3"/>
    <property type="match status" value="1"/>
</dbReference>
<keyword evidence="2" id="KW-0808">Transferase</keyword>
<dbReference type="OrthoDB" id="9791556at2"/>
<proteinExistence type="predicted"/>
<gene>
    <name evidence="2" type="ordered locus">Ilyop_0775</name>
</gene>
<dbReference type="PANTHER" id="PTHR14911">
    <property type="entry name" value="THUMP DOMAIN-CONTAINING"/>
    <property type="match status" value="1"/>
</dbReference>
<evidence type="ECO:0000313" key="2">
    <source>
        <dbReference type="EMBL" id="ADO82561.1"/>
    </source>
</evidence>
<dbReference type="Proteomes" id="UP000006875">
    <property type="component" value="Chromosome"/>
</dbReference>
<dbReference type="InterPro" id="IPR029063">
    <property type="entry name" value="SAM-dependent_MTases_sf"/>
</dbReference>
<accession>E3H780</accession>
<dbReference type="KEGG" id="ipo:Ilyop_0775"/>
<protein>
    <submittedName>
        <fullName evidence="2">RNA methylase</fullName>
    </submittedName>
</protein>
<evidence type="ECO:0000313" key="3">
    <source>
        <dbReference type="Proteomes" id="UP000006875"/>
    </source>
</evidence>
<dbReference type="GO" id="GO:0030488">
    <property type="term" value="P:tRNA methylation"/>
    <property type="evidence" value="ECO:0007669"/>
    <property type="project" value="TreeGrafter"/>
</dbReference>
<dbReference type="GO" id="GO:0016423">
    <property type="term" value="F:tRNA (guanine) methyltransferase activity"/>
    <property type="evidence" value="ECO:0007669"/>
    <property type="project" value="TreeGrafter"/>
</dbReference>
<reference evidence="2 3" key="1">
    <citation type="journal article" date="2010" name="Stand. Genomic Sci.">
        <title>Complete genome sequence of Ilyobacter polytropus type strain (CuHbu1).</title>
        <authorList>
            <person name="Sikorski J."/>
            <person name="Chertkov O."/>
            <person name="Lapidus A."/>
            <person name="Nolan M."/>
            <person name="Lucas S."/>
            <person name="Del Rio T.G."/>
            <person name="Tice H."/>
            <person name="Cheng J.F."/>
            <person name="Tapia R."/>
            <person name="Han C."/>
            <person name="Goodwin L."/>
            <person name="Pitluck S."/>
            <person name="Liolios K."/>
            <person name="Ivanova N."/>
            <person name="Mavromatis K."/>
            <person name="Mikhailova N."/>
            <person name="Pati A."/>
            <person name="Chen A."/>
            <person name="Palaniappan K."/>
            <person name="Land M."/>
            <person name="Hauser L."/>
            <person name="Chang Y.J."/>
            <person name="Jeffries C.D."/>
            <person name="Brambilla E."/>
            <person name="Yasawong M."/>
            <person name="Rohde M."/>
            <person name="Pukall R."/>
            <person name="Spring S."/>
            <person name="Goker M."/>
            <person name="Woyke T."/>
            <person name="Bristow J."/>
            <person name="Eisen J.A."/>
            <person name="Markowitz V."/>
            <person name="Hugenholtz P."/>
            <person name="Kyrpides N.C."/>
            <person name="Klenk H.P."/>
        </authorList>
    </citation>
    <scope>NUCLEOTIDE SEQUENCE [LARGE SCALE GENOMIC DNA]</scope>
    <source>
        <strain evidence="3">ATCC 51220 / DSM 2926 / LMG 16218 / CuHBu1</strain>
    </source>
</reference>
<dbReference type="AlphaFoldDB" id="E3H780"/>
<dbReference type="Gene3D" id="3.40.50.150">
    <property type="entry name" value="Vaccinia Virus protein VP39"/>
    <property type="match status" value="1"/>
</dbReference>